<sequence>MDSPNVFLKPFKKLKNRLKGKNRRRDGRSETTREERETDVEESGASQRGSHLDSEVESAVESGPNREGNDVGGKKSDQVNPPTSTPSIPHSDSKKPDGGVDTSAVPDQVQETLHSNQSEQNAVDENKPTWKSTAYSTAKLLLLGVRESADTFGPLKSVAGGLCFILENCERTMANRQAIESLAPRVKALSESLCAPVSEGDANEQERRKTLEQKLEKVLRELGPLAEQGKLAGFFNNVKNTDKLGSLVEDIRETVMDYQTSLQRGIYDKSCQLIVSFAS</sequence>
<protein>
    <submittedName>
        <fullName evidence="1">Uncharacterized protein</fullName>
    </submittedName>
</protein>
<organism evidence="1 2">
    <name type="scientific">Thelephora ganbajun</name>
    <name type="common">Ganba fungus</name>
    <dbReference type="NCBI Taxonomy" id="370292"/>
    <lineage>
        <taxon>Eukaryota</taxon>
        <taxon>Fungi</taxon>
        <taxon>Dikarya</taxon>
        <taxon>Basidiomycota</taxon>
        <taxon>Agaricomycotina</taxon>
        <taxon>Agaricomycetes</taxon>
        <taxon>Thelephorales</taxon>
        <taxon>Thelephoraceae</taxon>
        <taxon>Thelephora</taxon>
    </lineage>
</organism>
<keyword evidence="2" id="KW-1185">Reference proteome</keyword>
<evidence type="ECO:0000313" key="1">
    <source>
        <dbReference type="EMBL" id="KAF9646201.1"/>
    </source>
</evidence>
<dbReference type="Proteomes" id="UP000886501">
    <property type="component" value="Unassembled WGS sequence"/>
</dbReference>
<comment type="caution">
    <text evidence="1">The sequence shown here is derived from an EMBL/GenBank/DDBJ whole genome shotgun (WGS) entry which is preliminary data.</text>
</comment>
<gene>
    <name evidence="1" type="ORF">BDM02DRAFT_3189069</name>
</gene>
<evidence type="ECO:0000313" key="2">
    <source>
        <dbReference type="Proteomes" id="UP000886501"/>
    </source>
</evidence>
<proteinExistence type="predicted"/>
<dbReference type="EMBL" id="MU118065">
    <property type="protein sequence ID" value="KAF9646201.1"/>
    <property type="molecule type" value="Genomic_DNA"/>
</dbReference>
<reference evidence="1" key="2">
    <citation type="journal article" date="2020" name="Nat. Commun.">
        <title>Large-scale genome sequencing of mycorrhizal fungi provides insights into the early evolution of symbiotic traits.</title>
        <authorList>
            <person name="Miyauchi S."/>
            <person name="Kiss E."/>
            <person name="Kuo A."/>
            <person name="Drula E."/>
            <person name="Kohler A."/>
            <person name="Sanchez-Garcia M."/>
            <person name="Morin E."/>
            <person name="Andreopoulos B."/>
            <person name="Barry K.W."/>
            <person name="Bonito G."/>
            <person name="Buee M."/>
            <person name="Carver A."/>
            <person name="Chen C."/>
            <person name="Cichocki N."/>
            <person name="Clum A."/>
            <person name="Culley D."/>
            <person name="Crous P.W."/>
            <person name="Fauchery L."/>
            <person name="Girlanda M."/>
            <person name="Hayes R.D."/>
            <person name="Keri Z."/>
            <person name="LaButti K."/>
            <person name="Lipzen A."/>
            <person name="Lombard V."/>
            <person name="Magnuson J."/>
            <person name="Maillard F."/>
            <person name="Murat C."/>
            <person name="Nolan M."/>
            <person name="Ohm R.A."/>
            <person name="Pangilinan J."/>
            <person name="Pereira M.F."/>
            <person name="Perotto S."/>
            <person name="Peter M."/>
            <person name="Pfister S."/>
            <person name="Riley R."/>
            <person name="Sitrit Y."/>
            <person name="Stielow J.B."/>
            <person name="Szollosi G."/>
            <person name="Zifcakova L."/>
            <person name="Stursova M."/>
            <person name="Spatafora J.W."/>
            <person name="Tedersoo L."/>
            <person name="Vaario L.M."/>
            <person name="Yamada A."/>
            <person name="Yan M."/>
            <person name="Wang P."/>
            <person name="Xu J."/>
            <person name="Bruns T."/>
            <person name="Baldrian P."/>
            <person name="Vilgalys R."/>
            <person name="Dunand C."/>
            <person name="Henrissat B."/>
            <person name="Grigoriev I.V."/>
            <person name="Hibbett D."/>
            <person name="Nagy L.G."/>
            <person name="Martin F.M."/>
        </authorList>
    </citation>
    <scope>NUCLEOTIDE SEQUENCE</scope>
    <source>
        <strain evidence="1">P2</strain>
    </source>
</reference>
<name>A0ACB6ZAM3_THEGA</name>
<reference evidence="1" key="1">
    <citation type="submission" date="2019-10" db="EMBL/GenBank/DDBJ databases">
        <authorList>
            <consortium name="DOE Joint Genome Institute"/>
            <person name="Kuo A."/>
            <person name="Miyauchi S."/>
            <person name="Kiss E."/>
            <person name="Drula E."/>
            <person name="Kohler A."/>
            <person name="Sanchez-Garcia M."/>
            <person name="Andreopoulos B."/>
            <person name="Barry K.W."/>
            <person name="Bonito G."/>
            <person name="Buee M."/>
            <person name="Carver A."/>
            <person name="Chen C."/>
            <person name="Cichocki N."/>
            <person name="Clum A."/>
            <person name="Culley D."/>
            <person name="Crous P.W."/>
            <person name="Fauchery L."/>
            <person name="Girlanda M."/>
            <person name="Hayes R."/>
            <person name="Keri Z."/>
            <person name="Labutti K."/>
            <person name="Lipzen A."/>
            <person name="Lombard V."/>
            <person name="Magnuson J."/>
            <person name="Maillard F."/>
            <person name="Morin E."/>
            <person name="Murat C."/>
            <person name="Nolan M."/>
            <person name="Ohm R."/>
            <person name="Pangilinan J."/>
            <person name="Pereira M."/>
            <person name="Perotto S."/>
            <person name="Peter M."/>
            <person name="Riley R."/>
            <person name="Sitrit Y."/>
            <person name="Stielow B."/>
            <person name="Szollosi G."/>
            <person name="Zifcakova L."/>
            <person name="Stursova M."/>
            <person name="Spatafora J.W."/>
            <person name="Tedersoo L."/>
            <person name="Vaario L.-M."/>
            <person name="Yamada A."/>
            <person name="Yan M."/>
            <person name="Wang P."/>
            <person name="Xu J."/>
            <person name="Bruns T."/>
            <person name="Baldrian P."/>
            <person name="Vilgalys R."/>
            <person name="Henrissat B."/>
            <person name="Grigoriev I.V."/>
            <person name="Hibbett D."/>
            <person name="Nagy L.G."/>
            <person name="Martin F.M."/>
        </authorList>
    </citation>
    <scope>NUCLEOTIDE SEQUENCE</scope>
    <source>
        <strain evidence="1">P2</strain>
    </source>
</reference>
<accession>A0ACB6ZAM3</accession>